<dbReference type="EMBL" id="JASBWS010000045">
    <property type="protein sequence ID" value="KAJ9105923.1"/>
    <property type="molecule type" value="Genomic_DNA"/>
</dbReference>
<proteinExistence type="predicted"/>
<organism evidence="1 2">
    <name type="scientific">Naganishia adeliensis</name>
    <dbReference type="NCBI Taxonomy" id="92952"/>
    <lineage>
        <taxon>Eukaryota</taxon>
        <taxon>Fungi</taxon>
        <taxon>Dikarya</taxon>
        <taxon>Basidiomycota</taxon>
        <taxon>Agaricomycotina</taxon>
        <taxon>Tremellomycetes</taxon>
        <taxon>Filobasidiales</taxon>
        <taxon>Filobasidiaceae</taxon>
        <taxon>Naganishia</taxon>
    </lineage>
</organism>
<accession>A0ACC2W2K5</accession>
<reference evidence="1" key="1">
    <citation type="submission" date="2023-04" db="EMBL/GenBank/DDBJ databases">
        <title>Draft Genome sequencing of Naganishia species isolated from polar environments using Oxford Nanopore Technology.</title>
        <authorList>
            <person name="Leo P."/>
            <person name="Venkateswaran K."/>
        </authorList>
    </citation>
    <scope>NUCLEOTIDE SEQUENCE</scope>
    <source>
        <strain evidence="1">MNA-CCFEE 5262</strain>
    </source>
</reference>
<evidence type="ECO:0000313" key="2">
    <source>
        <dbReference type="Proteomes" id="UP001230649"/>
    </source>
</evidence>
<gene>
    <name evidence="1" type="ORF">QFC20_004161</name>
</gene>
<name>A0ACC2W2K5_9TREE</name>
<keyword evidence="2" id="KW-1185">Reference proteome</keyword>
<protein>
    <submittedName>
        <fullName evidence="1">Uncharacterized protein</fullName>
    </submittedName>
</protein>
<sequence>MATSMYNHHRFARAVMKKFRKAPASLTIELHSNHWLFKGQQGKLEYDGPMRPFLQALREQSIPASFLNTILNSDTYVPIYDGCLLVEIHDYRTSCLTPAQELANQASGSDLYQRDPFHASKPFNSSSANRHALNSRPAPTSAMGMSGLPCSSTTIHRTGPQTNGLAALNAGLQESSEDDSCTKYRVVMKPDSVSMWEQLVHLNQVHGSEGEWDDQSVLQMESRILAAIAPPLALDTSFALSRTANLALAVTAPTLPFMSWDGRLIPRSERHQVQDQSVNAKQLSREQQLAGESSTRRAGTTDKRGESSKSGRKGRGDAAKLGYEQQEIDIFAKIGAPSVEDLSDKARATREEKASSPMSVWNWLSRTYGYHKLRRPGQEPPSNTIFTGQNTRGGPVNGDAAAAMMAIANERANVQAEEAATVAAGRKKTTKKSKKKDNTAEDSGRGGSVMDTKPEESKEAGADSSRPKSKPKKKKDAPSAGFATVAPKGKKRAADEMSETGSVNTAAPPPPSPSQPGRSAIGVDSKKSLLLPPQAVPAKKMNKKQQRAFDAAERERVRQEAAAAAAAAAASEQQPPKKKAKKNANAVNAPDTAITSSLATPSVRPIGLADVAANGMMPDQFGNFAEPPVDLTGEDYNQMVPPNLLDPALPPDLANMPMGEVPENIFLAAAADVDFSFPFASGGADGGMDASGLDFGGMVGQGQDDVGMALAMLQQGQMPDMGSRQPEQSRAPPGS</sequence>
<comment type="caution">
    <text evidence="1">The sequence shown here is derived from an EMBL/GenBank/DDBJ whole genome shotgun (WGS) entry which is preliminary data.</text>
</comment>
<dbReference type="Proteomes" id="UP001230649">
    <property type="component" value="Unassembled WGS sequence"/>
</dbReference>
<evidence type="ECO:0000313" key="1">
    <source>
        <dbReference type="EMBL" id="KAJ9105923.1"/>
    </source>
</evidence>